<dbReference type="InterPro" id="IPR029039">
    <property type="entry name" value="Flavoprotein-like_sf"/>
</dbReference>
<dbReference type="Proteomes" id="UP000481153">
    <property type="component" value="Unassembled WGS sequence"/>
</dbReference>
<protein>
    <recommendedName>
        <fullName evidence="1">Flavodoxin-like fold domain-containing protein</fullName>
    </recommendedName>
</protein>
<dbReference type="InterPro" id="IPR050104">
    <property type="entry name" value="FMN-dep_NADH:Q_OxRdtase_AzoR1"/>
</dbReference>
<evidence type="ECO:0000313" key="3">
    <source>
        <dbReference type="Proteomes" id="UP000481153"/>
    </source>
</evidence>
<dbReference type="PANTHER" id="PTHR43741:SF4">
    <property type="entry name" value="FMN-DEPENDENT NADH:QUINONE OXIDOREDUCTASE"/>
    <property type="match status" value="1"/>
</dbReference>
<keyword evidence="3" id="KW-1185">Reference proteome</keyword>
<evidence type="ECO:0000313" key="2">
    <source>
        <dbReference type="EMBL" id="KAF0740929.1"/>
    </source>
</evidence>
<accession>A0A6G0XL86</accession>
<dbReference type="Pfam" id="PF02525">
    <property type="entry name" value="Flavodoxin_2"/>
    <property type="match status" value="1"/>
</dbReference>
<proteinExistence type="predicted"/>
<dbReference type="EMBL" id="VJMJ01000042">
    <property type="protein sequence ID" value="KAF0740929.1"/>
    <property type="molecule type" value="Genomic_DNA"/>
</dbReference>
<evidence type="ECO:0000259" key="1">
    <source>
        <dbReference type="Pfam" id="PF02525"/>
    </source>
</evidence>
<gene>
    <name evidence="2" type="ORF">Ae201684_003815</name>
</gene>
<reference evidence="2 3" key="1">
    <citation type="submission" date="2019-07" db="EMBL/GenBank/DDBJ databases">
        <title>Genomics analysis of Aphanomyces spp. identifies a new class of oomycete effector associated with host adaptation.</title>
        <authorList>
            <person name="Gaulin E."/>
        </authorList>
    </citation>
    <scope>NUCLEOTIDE SEQUENCE [LARGE SCALE GENOMIC DNA]</scope>
    <source>
        <strain evidence="2 3">ATCC 201684</strain>
    </source>
</reference>
<feature type="domain" description="Flavodoxin-like fold" evidence="1">
    <location>
        <begin position="77"/>
        <end position="233"/>
    </location>
</feature>
<dbReference type="InterPro" id="IPR003680">
    <property type="entry name" value="Flavodoxin_fold"/>
</dbReference>
<comment type="caution">
    <text evidence="2">The sequence shown here is derived from an EMBL/GenBank/DDBJ whole genome shotgun (WGS) entry which is preliminary data.</text>
</comment>
<dbReference type="Gene3D" id="3.40.50.360">
    <property type="match status" value="1"/>
</dbReference>
<dbReference type="PANTHER" id="PTHR43741">
    <property type="entry name" value="FMN-DEPENDENT NADH-AZOREDUCTASE 1"/>
    <property type="match status" value="1"/>
</dbReference>
<dbReference type="AlphaFoldDB" id="A0A6G0XL86"/>
<dbReference type="VEuPathDB" id="FungiDB:AeMF1_011564"/>
<dbReference type="SUPFAM" id="SSF52218">
    <property type="entry name" value="Flavoproteins"/>
    <property type="match status" value="1"/>
</dbReference>
<sequence length="247" mass="27176">MAMKRQVQRVATRALTFGSGRRSISVLHLNASISEDSVTSVVSMGLMACVHQQSLRAAWTAKKNLIVNSSDRALEPFRAIERDLWAPDLPTFGKDTMQSSYRVRQGEGTEEDIARVAPILTLAQELLESDCVIISSPVWNHSVPYVVKQYIDCVVQPELTFCQTTQQPFVQGKTFILVTSAGGELGEQGNTAYSLVHSVFSGIGFNQGHCISLEGLKDPSKRDQKLDAALFEAERIAEQVVAYNLSL</sequence>
<name>A0A6G0XL86_9STRA</name>
<organism evidence="2 3">
    <name type="scientific">Aphanomyces euteiches</name>
    <dbReference type="NCBI Taxonomy" id="100861"/>
    <lineage>
        <taxon>Eukaryota</taxon>
        <taxon>Sar</taxon>
        <taxon>Stramenopiles</taxon>
        <taxon>Oomycota</taxon>
        <taxon>Saprolegniomycetes</taxon>
        <taxon>Saprolegniales</taxon>
        <taxon>Verrucalvaceae</taxon>
        <taxon>Aphanomyces</taxon>
    </lineage>
</organism>